<keyword evidence="2" id="KW-0819">tRNA processing</keyword>
<feature type="compositionally biased region" description="Acidic residues" evidence="4">
    <location>
        <begin position="537"/>
        <end position="546"/>
    </location>
</feature>
<dbReference type="InterPro" id="IPR020103">
    <property type="entry name" value="PsdUridine_synth_cat_dom_sf"/>
</dbReference>
<evidence type="ECO:0000256" key="2">
    <source>
        <dbReference type="ARBA" id="ARBA00022694"/>
    </source>
</evidence>
<feature type="region of interest" description="Disordered" evidence="4">
    <location>
        <begin position="30"/>
        <end position="51"/>
    </location>
</feature>
<dbReference type="SUPFAM" id="SSF55120">
    <property type="entry name" value="Pseudouridine synthase"/>
    <property type="match status" value="1"/>
</dbReference>
<dbReference type="Pfam" id="PF01416">
    <property type="entry name" value="PseudoU_synth_1"/>
    <property type="match status" value="1"/>
</dbReference>
<dbReference type="EMBL" id="SGPJ01000188">
    <property type="protein sequence ID" value="THG97106.1"/>
    <property type="molecule type" value="Genomic_DNA"/>
</dbReference>
<accession>A0A4S4KGM2</accession>
<evidence type="ECO:0000256" key="4">
    <source>
        <dbReference type="SAM" id="MobiDB-lite"/>
    </source>
</evidence>
<dbReference type="AlphaFoldDB" id="A0A4S4KGM2"/>
<dbReference type="GO" id="GO:0003723">
    <property type="term" value="F:RNA binding"/>
    <property type="evidence" value="ECO:0007669"/>
    <property type="project" value="InterPro"/>
</dbReference>
<dbReference type="InterPro" id="IPR020094">
    <property type="entry name" value="TruA/RsuA/RluB/E/F_N"/>
</dbReference>
<evidence type="ECO:0000256" key="1">
    <source>
        <dbReference type="ARBA" id="ARBA00009375"/>
    </source>
</evidence>
<sequence>MAHDARRFENWSREHFISHIRKLEHTLSKPSRITPHTQPATQFTSTPPRVPKPFDFSVHPTRKIALKFAYQGEHYNGLAVQKGYTPLPTVEEVLWNALVYTRLVDPKGGFEGCGWERCGRTDRGVSSAGQVVSLWIRSCLRDKDASNLSVKPSLEDSHPVEESGAFNDGYGSDVSGLDDQFGGLNTWDEAPSNTNLNVSAKNPKLTDDDELKYVSCLNGVLPPTIRVLAWTPVEPNFSARFACQYRHYKYFFTSRGLDIETMRNGAKRLVGEHDFRNLCKLDPGKQITNFNRLIHRADITALGLVSGEGGHGPGQVYVFDLVGSAFLYNQVRHIMAILFLIGTRFEHPSLMTALLNVDPANPLPPFHPDDPPLPVVSTKPLYQMASALPLVLWEGGYKDGALTWRTDKISTNKEDAVSGSNQANVPSQTQKDGKDNLFHQQRTVYERSLIRAALDEHFLHATAKHHDRPLEYLPIRPDAPIVEDGVVFGVPLGGGTEKRAAKYVPVLERERSEGVEVLNERWRQTKGTRRVARDTEGDADVEATNS</sequence>
<dbReference type="Gene3D" id="3.30.70.660">
    <property type="entry name" value="Pseudouridine synthase I, catalytic domain, C-terminal subdomain"/>
    <property type="match status" value="1"/>
</dbReference>
<dbReference type="GO" id="GO:0005737">
    <property type="term" value="C:cytoplasm"/>
    <property type="evidence" value="ECO:0007669"/>
    <property type="project" value="TreeGrafter"/>
</dbReference>
<dbReference type="InterPro" id="IPR001406">
    <property type="entry name" value="PsdUridine_synth_TruA"/>
</dbReference>
<dbReference type="InterPro" id="IPR020097">
    <property type="entry name" value="PsdUridine_synth_TruA_a/b_dom"/>
</dbReference>
<proteinExistence type="inferred from homology"/>
<evidence type="ECO:0000313" key="7">
    <source>
        <dbReference type="Proteomes" id="UP000309038"/>
    </source>
</evidence>
<dbReference type="GO" id="GO:0005634">
    <property type="term" value="C:nucleus"/>
    <property type="evidence" value="ECO:0007669"/>
    <property type="project" value="TreeGrafter"/>
</dbReference>
<name>A0A4S4KGM2_9APHY</name>
<dbReference type="PANTHER" id="PTHR11142:SF5">
    <property type="entry name" value="TRNA PSEUDOURIDINE(38_39) SYNTHASE"/>
    <property type="match status" value="1"/>
</dbReference>
<comment type="caution">
    <text evidence="6">The sequence shown here is derived from an EMBL/GenBank/DDBJ whole genome shotgun (WGS) entry which is preliminary data.</text>
</comment>
<reference evidence="6 7" key="1">
    <citation type="submission" date="2019-02" db="EMBL/GenBank/DDBJ databases">
        <title>Genome sequencing of the rare red list fungi Phlebia centrifuga.</title>
        <authorList>
            <person name="Buettner E."/>
            <person name="Kellner H."/>
        </authorList>
    </citation>
    <scope>NUCLEOTIDE SEQUENCE [LARGE SCALE GENOMIC DNA]</scope>
    <source>
        <strain evidence="6 7">DSM 108282</strain>
    </source>
</reference>
<dbReference type="Proteomes" id="UP000309038">
    <property type="component" value="Unassembled WGS sequence"/>
</dbReference>
<feature type="domain" description="Pseudouridine synthase I TruA alpha/beta" evidence="5">
    <location>
        <begin position="266"/>
        <end position="358"/>
    </location>
</feature>
<dbReference type="GO" id="GO:0031119">
    <property type="term" value="P:tRNA pseudouridine synthesis"/>
    <property type="evidence" value="ECO:0007669"/>
    <property type="project" value="TreeGrafter"/>
</dbReference>
<feature type="compositionally biased region" description="Polar residues" evidence="4">
    <location>
        <begin position="30"/>
        <end position="47"/>
    </location>
</feature>
<dbReference type="Gene3D" id="3.30.70.580">
    <property type="entry name" value="Pseudouridine synthase I, catalytic domain, N-terminal subdomain"/>
    <property type="match status" value="1"/>
</dbReference>
<evidence type="ECO:0000256" key="3">
    <source>
        <dbReference type="ARBA" id="ARBA00023235"/>
    </source>
</evidence>
<keyword evidence="3" id="KW-0413">Isomerase</keyword>
<feature type="region of interest" description="Disordered" evidence="4">
    <location>
        <begin position="525"/>
        <end position="546"/>
    </location>
</feature>
<gene>
    <name evidence="6" type="ORF">EW026_g4832</name>
</gene>
<dbReference type="GO" id="GO:1990481">
    <property type="term" value="P:mRNA pseudouridine synthesis"/>
    <property type="evidence" value="ECO:0007669"/>
    <property type="project" value="TreeGrafter"/>
</dbReference>
<protein>
    <recommendedName>
        <fullName evidence="5">Pseudouridine synthase I TruA alpha/beta domain-containing protein</fullName>
    </recommendedName>
</protein>
<dbReference type="GO" id="GO:0009982">
    <property type="term" value="F:pseudouridine synthase activity"/>
    <property type="evidence" value="ECO:0007669"/>
    <property type="project" value="InterPro"/>
</dbReference>
<keyword evidence="7" id="KW-1185">Reference proteome</keyword>
<organism evidence="6 7">
    <name type="scientific">Hermanssonia centrifuga</name>
    <dbReference type="NCBI Taxonomy" id="98765"/>
    <lineage>
        <taxon>Eukaryota</taxon>
        <taxon>Fungi</taxon>
        <taxon>Dikarya</taxon>
        <taxon>Basidiomycota</taxon>
        <taxon>Agaricomycotina</taxon>
        <taxon>Agaricomycetes</taxon>
        <taxon>Polyporales</taxon>
        <taxon>Meruliaceae</taxon>
        <taxon>Hermanssonia</taxon>
    </lineage>
</organism>
<comment type="similarity">
    <text evidence="1">Belongs to the tRNA pseudouridine synthase TruA family.</text>
</comment>
<evidence type="ECO:0000259" key="5">
    <source>
        <dbReference type="Pfam" id="PF01416"/>
    </source>
</evidence>
<dbReference type="InterPro" id="IPR020095">
    <property type="entry name" value="PsdUridine_synth_TruA_C"/>
</dbReference>
<dbReference type="PANTHER" id="PTHR11142">
    <property type="entry name" value="PSEUDOURIDYLATE SYNTHASE"/>
    <property type="match status" value="1"/>
</dbReference>
<evidence type="ECO:0000313" key="6">
    <source>
        <dbReference type="EMBL" id="THG97106.1"/>
    </source>
</evidence>
<feature type="region of interest" description="Disordered" evidence="4">
    <location>
        <begin position="414"/>
        <end position="433"/>
    </location>
</feature>
<feature type="compositionally biased region" description="Polar residues" evidence="4">
    <location>
        <begin position="418"/>
        <end position="430"/>
    </location>
</feature>